<protein>
    <submittedName>
        <fullName evidence="1">Uncharacterized protein</fullName>
    </submittedName>
</protein>
<reference evidence="1 2" key="1">
    <citation type="submission" date="2020-08" db="EMBL/GenBank/DDBJ databases">
        <title>Genomic Encyclopedia of Type Strains, Phase IV (KMG-IV): sequencing the most valuable type-strain genomes for metagenomic binning, comparative biology and taxonomic classification.</title>
        <authorList>
            <person name="Goeker M."/>
        </authorList>
    </citation>
    <scope>NUCLEOTIDE SEQUENCE [LARGE SCALE GENOMIC DNA]</scope>
    <source>
        <strain evidence="1 2">DSM 17328</strain>
    </source>
</reference>
<evidence type="ECO:0000313" key="2">
    <source>
        <dbReference type="Proteomes" id="UP000566324"/>
    </source>
</evidence>
<comment type="caution">
    <text evidence="1">The sequence shown here is derived from an EMBL/GenBank/DDBJ whole genome shotgun (WGS) entry which is preliminary data.</text>
</comment>
<dbReference type="AlphaFoldDB" id="A0A7W7AZP4"/>
<proteinExistence type="predicted"/>
<name>A0A7W7AZP4_9SPHN</name>
<organism evidence="1 2">
    <name type="scientific">Sphingosinicella soli</name>
    <dbReference type="NCBI Taxonomy" id="333708"/>
    <lineage>
        <taxon>Bacteria</taxon>
        <taxon>Pseudomonadati</taxon>
        <taxon>Pseudomonadota</taxon>
        <taxon>Alphaproteobacteria</taxon>
        <taxon>Sphingomonadales</taxon>
        <taxon>Sphingosinicellaceae</taxon>
        <taxon>Sphingosinicella</taxon>
    </lineage>
</organism>
<evidence type="ECO:0000313" key="1">
    <source>
        <dbReference type="EMBL" id="MBB4631336.1"/>
    </source>
</evidence>
<gene>
    <name evidence="1" type="ORF">GGQ98_000944</name>
</gene>
<keyword evidence="2" id="KW-1185">Reference proteome</keyword>
<sequence>MLAVSGPFEPSLLPGFDVVFAHQSCGPSPADREALVLHLSDKENSPLFRGKSTLACAIEMVSPPTSKPTRSKFTVTINHTAPALTRRAFRLMV</sequence>
<dbReference type="Proteomes" id="UP000566324">
    <property type="component" value="Unassembled WGS sequence"/>
</dbReference>
<dbReference type="RefSeq" id="WP_184065848.1">
    <property type="nucleotide sequence ID" value="NZ_JACHNZ010000008.1"/>
</dbReference>
<accession>A0A7W7AZP4</accession>
<dbReference type="EMBL" id="JACHNZ010000008">
    <property type="protein sequence ID" value="MBB4631336.1"/>
    <property type="molecule type" value="Genomic_DNA"/>
</dbReference>